<protein>
    <submittedName>
        <fullName evidence="1">Uncharacterized protein</fullName>
    </submittedName>
</protein>
<reference evidence="1 2" key="1">
    <citation type="submission" date="2009-10" db="EMBL/GenBank/DDBJ databases">
        <authorList>
            <person name="Weinstock G."/>
            <person name="Sodergren E."/>
            <person name="Clifton S."/>
            <person name="Fulton L."/>
            <person name="Fulton B."/>
            <person name="Courtney L."/>
            <person name="Fronick C."/>
            <person name="Harrison M."/>
            <person name="Strong C."/>
            <person name="Farmer C."/>
            <person name="Delahaunty K."/>
            <person name="Markovic C."/>
            <person name="Hall O."/>
            <person name="Minx P."/>
            <person name="Tomlinson C."/>
            <person name="Mitreva M."/>
            <person name="Nelson J."/>
            <person name="Hou S."/>
            <person name="Wollam A."/>
            <person name="Pepin K.H."/>
            <person name="Johnson M."/>
            <person name="Bhonagiri V."/>
            <person name="Nash W.E."/>
            <person name="Warren W."/>
            <person name="Chinwalla A."/>
            <person name="Mardis E.R."/>
            <person name="Wilson R.K."/>
        </authorList>
    </citation>
    <scope>NUCLEOTIDE SEQUENCE [LARGE SCALE GENOMIC DNA]</scope>
    <source>
        <strain evidence="2">ATCC 25996 / DSM 4631 / NCTC 10774 / M26</strain>
    </source>
</reference>
<sequence>MIAVEDEFSMKWKARKKAEFLSSAFAIWRDMGGFEGAADAVKTAQ</sequence>
<comment type="caution">
    <text evidence="1">The sequence shown here is derived from an EMBL/GenBank/DDBJ whole genome shotgun (WGS) entry which is preliminary data.</text>
</comment>
<gene>
    <name evidence="1" type="ORF">NEIMUCOT_04430</name>
</gene>
<dbReference type="Proteomes" id="UP000003344">
    <property type="component" value="Unassembled WGS sequence"/>
</dbReference>
<accession>D2ZUY9</accession>
<organism evidence="1 2">
    <name type="scientific">Neisseria mucosa (strain ATCC 25996 / DSM 4631 / NCTC 10774 / M26)</name>
    <dbReference type="NCBI Taxonomy" id="546266"/>
    <lineage>
        <taxon>Bacteria</taxon>
        <taxon>Pseudomonadati</taxon>
        <taxon>Pseudomonadota</taxon>
        <taxon>Betaproteobacteria</taxon>
        <taxon>Neisseriales</taxon>
        <taxon>Neisseriaceae</taxon>
        <taxon>Neisseria</taxon>
    </lineage>
</organism>
<proteinExistence type="predicted"/>
<evidence type="ECO:0000313" key="1">
    <source>
        <dbReference type="EMBL" id="EFC89145.1"/>
    </source>
</evidence>
<dbReference type="STRING" id="546266.NEIMUCOT_04430"/>
<name>D2ZUY9_NEIM2</name>
<dbReference type="EMBL" id="ACDX02000004">
    <property type="protein sequence ID" value="EFC89145.1"/>
    <property type="molecule type" value="Genomic_DNA"/>
</dbReference>
<dbReference type="AlphaFoldDB" id="D2ZUY9"/>
<evidence type="ECO:0000313" key="2">
    <source>
        <dbReference type="Proteomes" id="UP000003344"/>
    </source>
</evidence>